<dbReference type="PANTHER" id="PTHR10672">
    <property type="entry name" value="ADDUCIN"/>
    <property type="match status" value="1"/>
</dbReference>
<proteinExistence type="inferred from homology"/>
<dbReference type="EMBL" id="JAUSUI010000010">
    <property type="protein sequence ID" value="MDQ0304941.1"/>
    <property type="molecule type" value="Genomic_DNA"/>
</dbReference>
<dbReference type="Proteomes" id="UP001224682">
    <property type="component" value="Unassembled WGS sequence"/>
</dbReference>
<protein>
    <submittedName>
        <fullName evidence="3">L-fuculose-phosphate aldolase</fullName>
        <ecNumber evidence="3">4.1.2.17</ecNumber>
    </submittedName>
</protein>
<sequence>MTSDDLKQKLIDAGLVLDAAGQGDFTRGHISVRTPDDPTLFLMKPHSVGFEEFTLDSIVTCNIEGEKVGGGGRRHSEVFIHSEILRVRPDVNAVIHAHPKYAIAFCATDRPWPIVSQPCALFAGGLSTYSETVDLIRSQETGAALARALGASKAVFMRAHGVAVTGASIEEAVIRLMMLERACEDQLLAQSWGGASPTFAEKDVASLQRNLDRSDQYIINFDYLVRRARRGAAITL</sequence>
<dbReference type="InterPro" id="IPR036409">
    <property type="entry name" value="Aldolase_II/adducin_N_sf"/>
</dbReference>
<dbReference type="GO" id="GO:0008738">
    <property type="term" value="F:L-fuculose-phosphate aldolase activity"/>
    <property type="evidence" value="ECO:0007669"/>
    <property type="project" value="UniProtKB-EC"/>
</dbReference>
<evidence type="ECO:0000313" key="3">
    <source>
        <dbReference type="EMBL" id="MDQ0304941.1"/>
    </source>
</evidence>
<evidence type="ECO:0000259" key="2">
    <source>
        <dbReference type="SMART" id="SM01007"/>
    </source>
</evidence>
<comment type="similarity">
    <text evidence="1">Belongs to the aldolase class II family.</text>
</comment>
<keyword evidence="4" id="KW-1185">Reference proteome</keyword>
<dbReference type="EC" id="4.1.2.17" evidence="3"/>
<gene>
    <name evidence="3" type="ORF">J2S75_003991</name>
</gene>
<dbReference type="InterPro" id="IPR051017">
    <property type="entry name" value="Aldolase-II_Adducin_sf"/>
</dbReference>
<evidence type="ECO:0000256" key="1">
    <source>
        <dbReference type="ARBA" id="ARBA00037961"/>
    </source>
</evidence>
<reference evidence="3 4" key="1">
    <citation type="submission" date="2023-07" db="EMBL/GenBank/DDBJ databases">
        <title>Genomic Encyclopedia of Type Strains, Phase IV (KMG-IV): sequencing the most valuable type-strain genomes for metagenomic binning, comparative biology and taxonomic classification.</title>
        <authorList>
            <person name="Goeker M."/>
        </authorList>
    </citation>
    <scope>NUCLEOTIDE SEQUENCE [LARGE SCALE GENOMIC DNA]</scope>
    <source>
        <strain evidence="3 4">DSM 2457</strain>
    </source>
</reference>
<evidence type="ECO:0000313" key="4">
    <source>
        <dbReference type="Proteomes" id="UP001224682"/>
    </source>
</evidence>
<accession>A0ABU0BGM3</accession>
<dbReference type="InterPro" id="IPR001303">
    <property type="entry name" value="Aldolase_II/adducin_N"/>
</dbReference>
<dbReference type="RefSeq" id="WP_307022523.1">
    <property type="nucleotide sequence ID" value="NZ_JAUSUI010000010.1"/>
</dbReference>
<dbReference type="SMART" id="SM01007">
    <property type="entry name" value="Aldolase_II"/>
    <property type="match status" value="1"/>
</dbReference>
<dbReference type="PANTHER" id="PTHR10672:SF3">
    <property type="entry name" value="PROTEIN HU-LI TAI SHAO"/>
    <property type="match status" value="1"/>
</dbReference>
<organism evidence="3 4">
    <name type="scientific">Ancylobacter polymorphus</name>
    <dbReference type="NCBI Taxonomy" id="223390"/>
    <lineage>
        <taxon>Bacteria</taxon>
        <taxon>Pseudomonadati</taxon>
        <taxon>Pseudomonadota</taxon>
        <taxon>Alphaproteobacteria</taxon>
        <taxon>Hyphomicrobiales</taxon>
        <taxon>Xanthobacteraceae</taxon>
        <taxon>Ancylobacter</taxon>
    </lineage>
</organism>
<comment type="caution">
    <text evidence="3">The sequence shown here is derived from an EMBL/GenBank/DDBJ whole genome shotgun (WGS) entry which is preliminary data.</text>
</comment>
<dbReference type="Gene3D" id="3.40.225.10">
    <property type="entry name" value="Class II aldolase/adducin N-terminal domain"/>
    <property type="match status" value="1"/>
</dbReference>
<feature type="domain" description="Class II aldolase/adducin N-terminal" evidence="2">
    <location>
        <begin position="8"/>
        <end position="187"/>
    </location>
</feature>
<name>A0ABU0BGM3_9HYPH</name>
<dbReference type="Pfam" id="PF00596">
    <property type="entry name" value="Aldolase_II"/>
    <property type="match status" value="1"/>
</dbReference>
<dbReference type="SUPFAM" id="SSF53639">
    <property type="entry name" value="AraD/HMP-PK domain-like"/>
    <property type="match status" value="1"/>
</dbReference>
<keyword evidence="3" id="KW-0456">Lyase</keyword>